<keyword evidence="6 10" id="KW-0653">Protein transport</keyword>
<accession>A0A1T4W4Y2</accession>
<keyword evidence="3 10" id="KW-0813">Transport</keyword>
<dbReference type="GO" id="GO:0015450">
    <property type="term" value="F:protein-transporting ATPase activity"/>
    <property type="evidence" value="ECO:0007669"/>
    <property type="project" value="UniProtKB-UniRule"/>
</dbReference>
<feature type="transmembrane region" description="Helical" evidence="10">
    <location>
        <begin position="12"/>
        <end position="31"/>
    </location>
</feature>
<evidence type="ECO:0000256" key="10">
    <source>
        <dbReference type="RuleBase" id="RU365087"/>
    </source>
</evidence>
<evidence type="ECO:0000256" key="5">
    <source>
        <dbReference type="ARBA" id="ARBA00022692"/>
    </source>
</evidence>
<keyword evidence="4 10" id="KW-1003">Cell membrane</keyword>
<dbReference type="PANTHER" id="PTHR34182:SF1">
    <property type="entry name" value="PROTEIN-EXPORT MEMBRANE PROTEIN SECG"/>
    <property type="match status" value="1"/>
</dbReference>
<reference evidence="11 12" key="1">
    <citation type="submission" date="2017-02" db="EMBL/GenBank/DDBJ databases">
        <authorList>
            <person name="Peterson S.W."/>
        </authorList>
    </citation>
    <scope>NUCLEOTIDE SEQUENCE [LARGE SCALE GENOMIC DNA]</scope>
    <source>
        <strain evidence="11 12">ATCC 35992</strain>
    </source>
</reference>
<evidence type="ECO:0000256" key="7">
    <source>
        <dbReference type="ARBA" id="ARBA00022989"/>
    </source>
</evidence>
<dbReference type="Proteomes" id="UP000190814">
    <property type="component" value="Unassembled WGS sequence"/>
</dbReference>
<comment type="similarity">
    <text evidence="2 10">Belongs to the SecG family.</text>
</comment>
<comment type="subcellular location">
    <subcellularLocation>
        <location evidence="1 10">Cell membrane</location>
        <topology evidence="1 10">Multi-pass membrane protein</topology>
    </subcellularLocation>
</comment>
<dbReference type="GO" id="GO:0043952">
    <property type="term" value="P:protein transport by the Sec complex"/>
    <property type="evidence" value="ECO:0007669"/>
    <property type="project" value="TreeGrafter"/>
</dbReference>
<keyword evidence="9 10" id="KW-0472">Membrane</keyword>
<sequence>MLGMISSPLPIKILAVVFIVLCIALTTVVLMQEGKSAGLTGAINGAADTYMGKNRGRSIEGKLERVTKVFIFLFFVIAIVLNLKF</sequence>
<dbReference type="NCBIfam" id="TIGR00810">
    <property type="entry name" value="secG"/>
    <property type="match status" value="1"/>
</dbReference>
<dbReference type="RefSeq" id="WP_242943039.1">
    <property type="nucleotide sequence ID" value="NZ_FUXZ01000016.1"/>
</dbReference>
<keyword evidence="7 10" id="KW-1133">Transmembrane helix</keyword>
<evidence type="ECO:0000256" key="2">
    <source>
        <dbReference type="ARBA" id="ARBA00008445"/>
    </source>
</evidence>
<gene>
    <name evidence="11" type="ORF">SAMN02745111_02257</name>
</gene>
<dbReference type="STRING" id="39495.SAMN02745111_02257"/>
<comment type="function">
    <text evidence="10">Involved in protein export. Participates in an early event of protein translocation.</text>
</comment>
<evidence type="ECO:0000256" key="6">
    <source>
        <dbReference type="ARBA" id="ARBA00022927"/>
    </source>
</evidence>
<keyword evidence="5 10" id="KW-0812">Transmembrane</keyword>
<dbReference type="AlphaFoldDB" id="A0A1T4W4Y2"/>
<evidence type="ECO:0000256" key="1">
    <source>
        <dbReference type="ARBA" id="ARBA00004651"/>
    </source>
</evidence>
<keyword evidence="8 10" id="KW-0811">Translocation</keyword>
<dbReference type="GO" id="GO:0009306">
    <property type="term" value="P:protein secretion"/>
    <property type="evidence" value="ECO:0007669"/>
    <property type="project" value="UniProtKB-UniRule"/>
</dbReference>
<keyword evidence="12" id="KW-1185">Reference proteome</keyword>
<organism evidence="11 12">
    <name type="scientific">Eubacterium uniforme</name>
    <dbReference type="NCBI Taxonomy" id="39495"/>
    <lineage>
        <taxon>Bacteria</taxon>
        <taxon>Bacillati</taxon>
        <taxon>Bacillota</taxon>
        <taxon>Clostridia</taxon>
        <taxon>Eubacteriales</taxon>
        <taxon>Eubacteriaceae</taxon>
        <taxon>Eubacterium</taxon>
    </lineage>
</organism>
<dbReference type="Pfam" id="PF03840">
    <property type="entry name" value="SecG"/>
    <property type="match status" value="1"/>
</dbReference>
<dbReference type="PANTHER" id="PTHR34182">
    <property type="entry name" value="PROTEIN-EXPORT MEMBRANE PROTEIN SECG"/>
    <property type="match status" value="1"/>
</dbReference>
<proteinExistence type="inferred from homology"/>
<dbReference type="EMBL" id="FUXZ01000016">
    <property type="protein sequence ID" value="SKA71761.1"/>
    <property type="molecule type" value="Genomic_DNA"/>
</dbReference>
<evidence type="ECO:0000256" key="4">
    <source>
        <dbReference type="ARBA" id="ARBA00022475"/>
    </source>
</evidence>
<dbReference type="PRINTS" id="PR01651">
    <property type="entry name" value="SECGEXPORT"/>
</dbReference>
<dbReference type="InterPro" id="IPR004692">
    <property type="entry name" value="SecG"/>
</dbReference>
<dbReference type="GO" id="GO:0065002">
    <property type="term" value="P:intracellular protein transmembrane transport"/>
    <property type="evidence" value="ECO:0007669"/>
    <property type="project" value="TreeGrafter"/>
</dbReference>
<feature type="transmembrane region" description="Helical" evidence="10">
    <location>
        <begin position="65"/>
        <end position="83"/>
    </location>
</feature>
<name>A0A1T4W4Y2_9FIRM</name>
<evidence type="ECO:0000256" key="8">
    <source>
        <dbReference type="ARBA" id="ARBA00023010"/>
    </source>
</evidence>
<evidence type="ECO:0000313" key="11">
    <source>
        <dbReference type="EMBL" id="SKA71761.1"/>
    </source>
</evidence>
<dbReference type="GO" id="GO:0005886">
    <property type="term" value="C:plasma membrane"/>
    <property type="evidence" value="ECO:0007669"/>
    <property type="project" value="UniProtKB-SubCell"/>
</dbReference>
<evidence type="ECO:0000313" key="12">
    <source>
        <dbReference type="Proteomes" id="UP000190814"/>
    </source>
</evidence>
<evidence type="ECO:0000256" key="9">
    <source>
        <dbReference type="ARBA" id="ARBA00023136"/>
    </source>
</evidence>
<evidence type="ECO:0000256" key="3">
    <source>
        <dbReference type="ARBA" id="ARBA00022448"/>
    </source>
</evidence>
<protein>
    <recommendedName>
        <fullName evidence="10">Protein-export membrane protein SecG</fullName>
    </recommendedName>
</protein>